<evidence type="ECO:0000259" key="1">
    <source>
        <dbReference type="Pfam" id="PF20172"/>
    </source>
</evidence>
<gene>
    <name evidence="2" type="ORF">HNQ52_002604</name>
</gene>
<dbReference type="Proteomes" id="UP000521199">
    <property type="component" value="Unassembled WGS sequence"/>
</dbReference>
<proteinExistence type="predicted"/>
<organism evidence="2 3">
    <name type="scientific">Chiayiivirga flava</name>
    <dbReference type="NCBI Taxonomy" id="659595"/>
    <lineage>
        <taxon>Bacteria</taxon>
        <taxon>Pseudomonadati</taxon>
        <taxon>Pseudomonadota</taxon>
        <taxon>Gammaproteobacteria</taxon>
        <taxon>Lysobacterales</taxon>
        <taxon>Lysobacteraceae</taxon>
        <taxon>Chiayiivirga</taxon>
    </lineage>
</organism>
<evidence type="ECO:0000313" key="2">
    <source>
        <dbReference type="EMBL" id="MBB5209054.1"/>
    </source>
</evidence>
<protein>
    <recommendedName>
        <fullName evidence="1">DUF6538 domain-containing protein</fullName>
    </recommendedName>
</protein>
<dbReference type="RefSeq" id="WP_183961585.1">
    <property type="nucleotide sequence ID" value="NZ_JACHHP010000004.1"/>
</dbReference>
<comment type="caution">
    <text evidence="2">The sequence shown here is derived from an EMBL/GenBank/DDBJ whole genome shotgun (WGS) entry which is preliminary data.</text>
</comment>
<reference evidence="2 3" key="1">
    <citation type="submission" date="2020-08" db="EMBL/GenBank/DDBJ databases">
        <title>Genomic Encyclopedia of Type Strains, Phase IV (KMG-IV): sequencing the most valuable type-strain genomes for metagenomic binning, comparative biology and taxonomic classification.</title>
        <authorList>
            <person name="Goeker M."/>
        </authorList>
    </citation>
    <scope>NUCLEOTIDE SEQUENCE [LARGE SCALE GENOMIC DNA]</scope>
    <source>
        <strain evidence="2 3">DSM 24163</strain>
    </source>
</reference>
<keyword evidence="3" id="KW-1185">Reference proteome</keyword>
<sequence>MRLAHHLLRHPSGIYHFRLRVPSDLFEAVGRRVVKISLRTRDAGVARAYAYGARYAAAFAAFRAQSMHKLPFLDEILRAAQAGQVREYELALPSGVKLRADGPEDHARAMEALRTVLGTDPQPTYPGQFSAAQPKPAPVANGISLGEAARKYLLTLDSNTMPDKTRSQKRAAVLGFAR</sequence>
<feature type="domain" description="DUF6538" evidence="1">
    <location>
        <begin position="6"/>
        <end position="62"/>
    </location>
</feature>
<dbReference type="EMBL" id="JACHHP010000004">
    <property type="protein sequence ID" value="MBB5209054.1"/>
    <property type="molecule type" value="Genomic_DNA"/>
</dbReference>
<evidence type="ECO:0000313" key="3">
    <source>
        <dbReference type="Proteomes" id="UP000521199"/>
    </source>
</evidence>
<accession>A0A7W8D6Y8</accession>
<dbReference type="InterPro" id="IPR046668">
    <property type="entry name" value="DUF6538"/>
</dbReference>
<dbReference type="AlphaFoldDB" id="A0A7W8D6Y8"/>
<name>A0A7W8D6Y8_9GAMM</name>
<dbReference type="Pfam" id="PF20172">
    <property type="entry name" value="DUF6538"/>
    <property type="match status" value="1"/>
</dbReference>